<keyword evidence="2" id="KW-0238">DNA-binding</keyword>
<protein>
    <recommendedName>
        <fullName evidence="6">Zn(2)-C6 fungal-type domain-containing protein</fullName>
    </recommendedName>
</protein>
<evidence type="ECO:0000256" key="3">
    <source>
        <dbReference type="ARBA" id="ARBA00023163"/>
    </source>
</evidence>
<keyword evidence="4" id="KW-0539">Nucleus</keyword>
<reference evidence="7" key="2">
    <citation type="journal article" date="2023" name="IMA Fungus">
        <title>Comparative genomic study of the Penicillium genus elucidates a diverse pangenome and 15 lateral gene transfer events.</title>
        <authorList>
            <person name="Petersen C."/>
            <person name="Sorensen T."/>
            <person name="Nielsen M.R."/>
            <person name="Sondergaard T.E."/>
            <person name="Sorensen J.L."/>
            <person name="Fitzpatrick D.A."/>
            <person name="Frisvad J.C."/>
            <person name="Nielsen K.L."/>
        </authorList>
    </citation>
    <scope>NUCLEOTIDE SEQUENCE</scope>
    <source>
        <strain evidence="7">IBT 23319</strain>
    </source>
</reference>
<keyword evidence="8" id="KW-1185">Reference proteome</keyword>
<organism evidence="7 8">
    <name type="scientific">Penicillium citrinum</name>
    <dbReference type="NCBI Taxonomy" id="5077"/>
    <lineage>
        <taxon>Eukaryota</taxon>
        <taxon>Fungi</taxon>
        <taxon>Dikarya</taxon>
        <taxon>Ascomycota</taxon>
        <taxon>Pezizomycotina</taxon>
        <taxon>Eurotiomycetes</taxon>
        <taxon>Eurotiomycetidae</taxon>
        <taxon>Eurotiales</taxon>
        <taxon>Aspergillaceae</taxon>
        <taxon>Penicillium</taxon>
    </lineage>
</organism>
<name>A0A9W9TPW0_PENCI</name>
<proteinExistence type="predicted"/>
<dbReference type="OrthoDB" id="2129491at2759"/>
<dbReference type="Proteomes" id="UP001147733">
    <property type="component" value="Unassembled WGS sequence"/>
</dbReference>
<dbReference type="Gene3D" id="4.10.240.10">
    <property type="entry name" value="Zn(2)-C6 fungal-type DNA-binding domain"/>
    <property type="match status" value="1"/>
</dbReference>
<dbReference type="CDD" id="cd00067">
    <property type="entry name" value="GAL4"/>
    <property type="match status" value="1"/>
</dbReference>
<keyword evidence="3" id="KW-0804">Transcription</keyword>
<dbReference type="AlphaFoldDB" id="A0A9W9TPW0"/>
<dbReference type="EMBL" id="JAPQKT010000004">
    <property type="protein sequence ID" value="KAJ5233918.1"/>
    <property type="molecule type" value="Genomic_DNA"/>
</dbReference>
<sequence>MSERSRRGKYARLICRGCRSRKIKCVLPDVHDLGPLNTPQPTEKACERCRNLHLECVVDYTLLGRPRVNRTHRAKKSEDGSPNTHSDPVPDENLPTLSSLEIKDYLFADDEDNIFSEQCESESSRALRKEEIFESMIQPTSFFISVLSKDRAFGADILHDTSSWTTPLPDLISNDMAESFDKCLVWYYFFLPSMPSLVSLRNRLLSNIPRNINCATRLLFSLLSLAAFDSHGRFSREEWRLKRKLQGAVSFYGQEFMSSPPSHQDSILVALLLSDYKPTALSTMQSVAHKTIKSSMYINIAYGTLHRLQPALEGRDPDLSGLKATDYFEFERCLFDSIKEVHVVVNHATVDGPASQSLTGLQNLVKFLRIRVEAYQNTLLLRQCSPRAIYHIQWATSNYILFQTLIEIKASLTGPRRFVAVVEDTERKCLEQIDYTNSLLATMEHAGNEEIPVARSLLELRFRTIINWTVGLGFLYTSVLGVRPPKGPETMNDADLSCDETIQLTSQVMKSYAAPDRQVNGYLVQYLERFGGVYVLQMMDILERFIECSKMTLNGTNLRPPPRHIGMEIVVFCKNVVENNIVQIKASGHLGPAFQKQMDLFTECAERFASMSSSPELTVEAAFAGGCLYAMCSKIISGLTGLMERLEKKFSKSEENVDLVDAIIASAEYNNSLGIGFNQPSDHPDAWVSSGNFGQINENLPGFLDWSCLLNFDDPGFQPENPFWFGDPFNTTLS</sequence>
<dbReference type="PROSITE" id="PS50048">
    <property type="entry name" value="ZN2_CY6_FUNGAL_2"/>
    <property type="match status" value="1"/>
</dbReference>
<accession>A0A9W9TPW0</accession>
<evidence type="ECO:0000256" key="5">
    <source>
        <dbReference type="SAM" id="MobiDB-lite"/>
    </source>
</evidence>
<evidence type="ECO:0000259" key="6">
    <source>
        <dbReference type="PROSITE" id="PS50048"/>
    </source>
</evidence>
<dbReference type="InterPro" id="IPR001138">
    <property type="entry name" value="Zn2Cys6_DnaBD"/>
</dbReference>
<dbReference type="GO" id="GO:0003677">
    <property type="term" value="F:DNA binding"/>
    <property type="evidence" value="ECO:0007669"/>
    <property type="project" value="UniProtKB-KW"/>
</dbReference>
<dbReference type="GeneID" id="81383771"/>
<keyword evidence="1" id="KW-0805">Transcription regulation</keyword>
<dbReference type="SUPFAM" id="SSF57701">
    <property type="entry name" value="Zn2/Cys6 DNA-binding domain"/>
    <property type="match status" value="1"/>
</dbReference>
<dbReference type="RefSeq" id="XP_056501418.1">
    <property type="nucleotide sequence ID" value="XM_056644604.1"/>
</dbReference>
<dbReference type="GO" id="GO:0000981">
    <property type="term" value="F:DNA-binding transcription factor activity, RNA polymerase II-specific"/>
    <property type="evidence" value="ECO:0007669"/>
    <property type="project" value="InterPro"/>
</dbReference>
<dbReference type="InterPro" id="IPR036864">
    <property type="entry name" value="Zn2-C6_fun-type_DNA-bd_sf"/>
</dbReference>
<comment type="caution">
    <text evidence="7">The sequence shown here is derived from an EMBL/GenBank/DDBJ whole genome shotgun (WGS) entry which is preliminary data.</text>
</comment>
<dbReference type="GO" id="GO:0008270">
    <property type="term" value="F:zinc ion binding"/>
    <property type="evidence" value="ECO:0007669"/>
    <property type="project" value="InterPro"/>
</dbReference>
<reference evidence="7" key="1">
    <citation type="submission" date="2022-11" db="EMBL/GenBank/DDBJ databases">
        <authorList>
            <person name="Petersen C."/>
        </authorList>
    </citation>
    <scope>NUCLEOTIDE SEQUENCE</scope>
    <source>
        <strain evidence="7">IBT 23319</strain>
    </source>
</reference>
<gene>
    <name evidence="7" type="ORF">N7469_005684</name>
</gene>
<evidence type="ECO:0000256" key="1">
    <source>
        <dbReference type="ARBA" id="ARBA00023015"/>
    </source>
</evidence>
<evidence type="ECO:0000313" key="7">
    <source>
        <dbReference type="EMBL" id="KAJ5233918.1"/>
    </source>
</evidence>
<feature type="domain" description="Zn(2)-C6 fungal-type" evidence="6">
    <location>
        <begin position="14"/>
        <end position="58"/>
    </location>
</feature>
<evidence type="ECO:0000256" key="4">
    <source>
        <dbReference type="ARBA" id="ARBA00023242"/>
    </source>
</evidence>
<evidence type="ECO:0000313" key="8">
    <source>
        <dbReference type="Proteomes" id="UP001147733"/>
    </source>
</evidence>
<feature type="region of interest" description="Disordered" evidence="5">
    <location>
        <begin position="69"/>
        <end position="95"/>
    </location>
</feature>
<evidence type="ECO:0000256" key="2">
    <source>
        <dbReference type="ARBA" id="ARBA00023125"/>
    </source>
</evidence>